<feature type="region of interest" description="Disordered" evidence="1">
    <location>
        <begin position="134"/>
        <end position="157"/>
    </location>
</feature>
<feature type="compositionally biased region" description="Polar residues" evidence="1">
    <location>
        <begin position="140"/>
        <end position="157"/>
    </location>
</feature>
<reference evidence="2" key="1">
    <citation type="journal article" date="2019" name="Plant J.">
        <title>Chlorella vulgaris genome assembly and annotation reveals the molecular basis for metabolic acclimation to high light conditions.</title>
        <authorList>
            <person name="Cecchin M."/>
            <person name="Marcolungo L."/>
            <person name="Rossato M."/>
            <person name="Girolomoni L."/>
            <person name="Cosentino E."/>
            <person name="Cuine S."/>
            <person name="Li-Beisson Y."/>
            <person name="Delledonne M."/>
            <person name="Ballottari M."/>
        </authorList>
    </citation>
    <scope>NUCLEOTIDE SEQUENCE</scope>
    <source>
        <strain evidence="2">211/11P</strain>
    </source>
</reference>
<accession>A0A9D4Z0V7</accession>
<dbReference type="Proteomes" id="UP001055712">
    <property type="component" value="Unassembled WGS sequence"/>
</dbReference>
<gene>
    <name evidence="2" type="ORF">D9Q98_005933</name>
</gene>
<comment type="caution">
    <text evidence="2">The sequence shown here is derived from an EMBL/GenBank/DDBJ whole genome shotgun (WGS) entry which is preliminary data.</text>
</comment>
<reference evidence="2" key="2">
    <citation type="submission" date="2020-11" db="EMBL/GenBank/DDBJ databases">
        <authorList>
            <person name="Cecchin M."/>
            <person name="Marcolungo L."/>
            <person name="Rossato M."/>
            <person name="Girolomoni L."/>
            <person name="Cosentino E."/>
            <person name="Cuine S."/>
            <person name="Li-Beisson Y."/>
            <person name="Delledonne M."/>
            <person name="Ballottari M."/>
        </authorList>
    </citation>
    <scope>NUCLEOTIDE SEQUENCE</scope>
    <source>
        <strain evidence="2">211/11P</strain>
        <tissue evidence="2">Whole cell</tissue>
    </source>
</reference>
<feature type="region of interest" description="Disordered" evidence="1">
    <location>
        <begin position="1"/>
        <end position="21"/>
    </location>
</feature>
<sequence>MHSASSSLARAPASSQPPATQLLQRLHRPCRAVSRRSASSRGAFPNDLTADGRGVKAPPQPASVTLAHYWNVVRRRIKLERLKLQLKAERDAAVARAAQHKAEVERLQQAEVICIAALDQSQADLKEVLEQLAAAGLDPNTRNASQGDMPKGTSTDQ</sequence>
<evidence type="ECO:0000313" key="2">
    <source>
        <dbReference type="EMBL" id="KAI3436516.1"/>
    </source>
</evidence>
<name>A0A9D4Z0V7_CHLVU</name>
<feature type="region of interest" description="Disordered" evidence="1">
    <location>
        <begin position="33"/>
        <end position="60"/>
    </location>
</feature>
<evidence type="ECO:0000256" key="1">
    <source>
        <dbReference type="SAM" id="MobiDB-lite"/>
    </source>
</evidence>
<dbReference type="AlphaFoldDB" id="A0A9D4Z0V7"/>
<dbReference type="EMBL" id="SIDB01000002">
    <property type="protein sequence ID" value="KAI3436516.1"/>
    <property type="molecule type" value="Genomic_DNA"/>
</dbReference>
<evidence type="ECO:0000313" key="3">
    <source>
        <dbReference type="Proteomes" id="UP001055712"/>
    </source>
</evidence>
<organism evidence="2 3">
    <name type="scientific">Chlorella vulgaris</name>
    <name type="common">Green alga</name>
    <dbReference type="NCBI Taxonomy" id="3077"/>
    <lineage>
        <taxon>Eukaryota</taxon>
        <taxon>Viridiplantae</taxon>
        <taxon>Chlorophyta</taxon>
        <taxon>core chlorophytes</taxon>
        <taxon>Trebouxiophyceae</taxon>
        <taxon>Chlorellales</taxon>
        <taxon>Chlorellaceae</taxon>
        <taxon>Chlorella clade</taxon>
        <taxon>Chlorella</taxon>
    </lineage>
</organism>
<protein>
    <submittedName>
        <fullName evidence="2">Uncharacterized protein</fullName>
    </submittedName>
</protein>
<keyword evidence="3" id="KW-1185">Reference proteome</keyword>
<proteinExistence type="predicted"/>
<feature type="compositionally biased region" description="Low complexity" evidence="1">
    <location>
        <begin position="1"/>
        <end position="19"/>
    </location>
</feature>